<dbReference type="InterPro" id="IPR029063">
    <property type="entry name" value="SAM-dependent_MTases_sf"/>
</dbReference>
<dbReference type="SUPFAM" id="SSF53335">
    <property type="entry name" value="S-adenosyl-L-methionine-dependent methyltransferases"/>
    <property type="match status" value="1"/>
</dbReference>
<keyword evidence="2" id="KW-0489">Methyltransferase</keyword>
<feature type="domain" description="Methyltransferase" evidence="1">
    <location>
        <begin position="41"/>
        <end position="136"/>
    </location>
</feature>
<evidence type="ECO:0000313" key="3">
    <source>
        <dbReference type="Proteomes" id="UP000287101"/>
    </source>
</evidence>
<dbReference type="PANTHER" id="PTHR43591">
    <property type="entry name" value="METHYLTRANSFERASE"/>
    <property type="match status" value="1"/>
</dbReference>
<proteinExistence type="predicted"/>
<keyword evidence="3" id="KW-1185">Reference proteome</keyword>
<keyword evidence="2" id="KW-0808">Transferase</keyword>
<accession>A0A430A8I8</accession>
<name>A0A430A8I8_9ENTE</name>
<dbReference type="Gene3D" id="3.40.50.150">
    <property type="entry name" value="Vaccinia Virus protein VP39"/>
    <property type="match status" value="1"/>
</dbReference>
<dbReference type="GO" id="GO:0008168">
    <property type="term" value="F:methyltransferase activity"/>
    <property type="evidence" value="ECO:0007669"/>
    <property type="project" value="UniProtKB-KW"/>
</dbReference>
<comment type="caution">
    <text evidence="2">The sequence shown here is derived from an EMBL/GenBank/DDBJ whole genome shotgun (WGS) entry which is preliminary data.</text>
</comment>
<dbReference type="AlphaFoldDB" id="A0A430A8I8"/>
<dbReference type="CDD" id="cd02440">
    <property type="entry name" value="AdoMet_MTases"/>
    <property type="match status" value="1"/>
</dbReference>
<dbReference type="Gene3D" id="2.20.25.110">
    <property type="entry name" value="S-adenosyl-L-methionine-dependent methyltransferases"/>
    <property type="match status" value="1"/>
</dbReference>
<dbReference type="GO" id="GO:0032259">
    <property type="term" value="P:methylation"/>
    <property type="evidence" value="ECO:0007669"/>
    <property type="project" value="UniProtKB-KW"/>
</dbReference>
<organism evidence="2 3">
    <name type="scientific">Vagococcus fessus</name>
    <dbReference type="NCBI Taxonomy" id="120370"/>
    <lineage>
        <taxon>Bacteria</taxon>
        <taxon>Bacillati</taxon>
        <taxon>Bacillota</taxon>
        <taxon>Bacilli</taxon>
        <taxon>Lactobacillales</taxon>
        <taxon>Enterococcaceae</taxon>
        <taxon>Vagococcus</taxon>
    </lineage>
</organism>
<sequence>MYSHYGPLCTAVYHLTKPTGYSLNGDIGYYAERLEGITGPILEIGVGTGRMFIPLLKQGFNMIGIDQSKEMLSICEEEAKRASFSPSLICDDWTHYAGQETYDAIIIPTSTFCLLPTEEDATRALNQLYRLLAPGGKLILDLDLPFYPEVGEVITSVHPINDTSGITLERKTLTVDWLDQTIMTHLTYQKWENGQLTQTELQEMILRWYGLTEFKLRLEAIGFKNISLSADYDFEEEPVDANQTITFEALKISNA</sequence>
<dbReference type="Proteomes" id="UP000287101">
    <property type="component" value="Unassembled WGS sequence"/>
</dbReference>
<gene>
    <name evidence="2" type="ORF">CBF31_06905</name>
</gene>
<dbReference type="PANTHER" id="PTHR43591:SF110">
    <property type="entry name" value="RHODANESE DOMAIN-CONTAINING PROTEIN"/>
    <property type="match status" value="1"/>
</dbReference>
<protein>
    <submittedName>
        <fullName evidence="2">SAM-dependent methyltransferase</fullName>
    </submittedName>
</protein>
<dbReference type="InterPro" id="IPR041698">
    <property type="entry name" value="Methyltransf_25"/>
</dbReference>
<evidence type="ECO:0000259" key="1">
    <source>
        <dbReference type="Pfam" id="PF13649"/>
    </source>
</evidence>
<dbReference type="RefSeq" id="WP_126831644.1">
    <property type="nucleotide sequence ID" value="NZ_CBCRYB010000001.1"/>
</dbReference>
<dbReference type="OrthoDB" id="9804312at2"/>
<evidence type="ECO:0000313" key="2">
    <source>
        <dbReference type="EMBL" id="RSU03435.1"/>
    </source>
</evidence>
<dbReference type="EMBL" id="NGJY01000002">
    <property type="protein sequence ID" value="RSU03435.1"/>
    <property type="molecule type" value="Genomic_DNA"/>
</dbReference>
<reference evidence="2 3" key="1">
    <citation type="submission" date="2017-05" db="EMBL/GenBank/DDBJ databases">
        <title>Vagococcus spp. assemblies.</title>
        <authorList>
            <person name="Gulvik C.A."/>
        </authorList>
    </citation>
    <scope>NUCLEOTIDE SEQUENCE [LARGE SCALE GENOMIC DNA]</scope>
    <source>
        <strain evidence="2 3">CCUG 41755</strain>
    </source>
</reference>
<dbReference type="Pfam" id="PF13649">
    <property type="entry name" value="Methyltransf_25"/>
    <property type="match status" value="1"/>
</dbReference>